<dbReference type="OrthoDB" id="2595934at2759"/>
<organism evidence="2 3">
    <name type="scientific">Tetrapyrgos nigripes</name>
    <dbReference type="NCBI Taxonomy" id="182062"/>
    <lineage>
        <taxon>Eukaryota</taxon>
        <taxon>Fungi</taxon>
        <taxon>Dikarya</taxon>
        <taxon>Basidiomycota</taxon>
        <taxon>Agaricomycotina</taxon>
        <taxon>Agaricomycetes</taxon>
        <taxon>Agaricomycetidae</taxon>
        <taxon>Agaricales</taxon>
        <taxon>Marasmiineae</taxon>
        <taxon>Marasmiaceae</taxon>
        <taxon>Tetrapyrgos</taxon>
    </lineage>
</organism>
<feature type="compositionally biased region" description="Polar residues" evidence="1">
    <location>
        <begin position="384"/>
        <end position="394"/>
    </location>
</feature>
<feature type="region of interest" description="Disordered" evidence="1">
    <location>
        <begin position="244"/>
        <end position="397"/>
    </location>
</feature>
<evidence type="ECO:0000313" key="2">
    <source>
        <dbReference type="EMBL" id="KAF5371206.1"/>
    </source>
</evidence>
<protein>
    <submittedName>
        <fullName evidence="2">Uncharacterized protein</fullName>
    </submittedName>
</protein>
<reference evidence="2 3" key="1">
    <citation type="journal article" date="2020" name="ISME J.">
        <title>Uncovering the hidden diversity of litter-decomposition mechanisms in mushroom-forming fungi.</title>
        <authorList>
            <person name="Floudas D."/>
            <person name="Bentzer J."/>
            <person name="Ahren D."/>
            <person name="Johansson T."/>
            <person name="Persson P."/>
            <person name="Tunlid A."/>
        </authorList>
    </citation>
    <scope>NUCLEOTIDE SEQUENCE [LARGE SCALE GENOMIC DNA]</scope>
    <source>
        <strain evidence="2 3">CBS 291.85</strain>
    </source>
</reference>
<feature type="compositionally biased region" description="Low complexity" evidence="1">
    <location>
        <begin position="272"/>
        <end position="310"/>
    </location>
</feature>
<sequence>MSAELYDYTETGMALRFTSMAETDIEKWYDTFIHIFQNFDRITRLVLPLGVLSDDEKLHYKMLVIFVKFCRLLLLYHGLASARLYHRDHNPAGTSDAWFREIRPHGVSLVITWSKEAFQISEAILVSLLELDSSMLSTAPDRLFTMISFTVGYCLGSIFIILKGVGIPVPGSTTKLLERLVGHLMQASVSRDSASRKCAGLVSVMIALYKARREEILAAPRPPGIEQLGSYPGMNLVMMMSNLERSERERSTSASRPQSNTFPSSGLRLHPSSDSDPSPAATESKSSPASTFASASSASSPLSPGLPASANGAGGTLPSATHPHLHLNDHPPSLHPHTHHENPYHHHTQNQGVGVSLYPGTNVDSSSSSSTNGVENMGLGQSGLLPSNSPNPGVNSEADADMDMLGFGLGWFNSQEFWNDYIGSDGYDLNCYGFPGGHGSGSLGGVGTGGYYAMGHGTNSQQNMR</sequence>
<name>A0A8H5GTZ0_9AGAR</name>
<accession>A0A8H5GTZ0</accession>
<proteinExistence type="predicted"/>
<gene>
    <name evidence="2" type="ORF">D9758_004093</name>
</gene>
<evidence type="ECO:0000256" key="1">
    <source>
        <dbReference type="SAM" id="MobiDB-lite"/>
    </source>
</evidence>
<dbReference type="EMBL" id="JAACJM010000009">
    <property type="protein sequence ID" value="KAF5371206.1"/>
    <property type="molecule type" value="Genomic_DNA"/>
</dbReference>
<keyword evidence="3" id="KW-1185">Reference proteome</keyword>
<evidence type="ECO:0000313" key="3">
    <source>
        <dbReference type="Proteomes" id="UP000559256"/>
    </source>
</evidence>
<dbReference type="Proteomes" id="UP000559256">
    <property type="component" value="Unassembled WGS sequence"/>
</dbReference>
<comment type="caution">
    <text evidence="2">The sequence shown here is derived from an EMBL/GenBank/DDBJ whole genome shotgun (WGS) entry which is preliminary data.</text>
</comment>
<dbReference type="AlphaFoldDB" id="A0A8H5GTZ0"/>